<feature type="compositionally biased region" description="Low complexity" evidence="1">
    <location>
        <begin position="108"/>
        <end position="127"/>
    </location>
</feature>
<dbReference type="PANTHER" id="PTHR47481:SF43">
    <property type="entry name" value="RETROTRANSPOSON COPIA-LIKE N-TERMINAL DOMAIN-CONTAINING PROTEIN"/>
    <property type="match status" value="1"/>
</dbReference>
<proteinExistence type="predicted"/>
<keyword evidence="3" id="KW-1185">Reference proteome</keyword>
<evidence type="ECO:0000313" key="2">
    <source>
        <dbReference type="EMBL" id="CAH9146791.1"/>
    </source>
</evidence>
<reference evidence="2" key="1">
    <citation type="submission" date="2022-07" db="EMBL/GenBank/DDBJ databases">
        <authorList>
            <person name="Macas J."/>
            <person name="Novak P."/>
            <person name="Neumann P."/>
        </authorList>
    </citation>
    <scope>NUCLEOTIDE SEQUENCE</scope>
</reference>
<dbReference type="AlphaFoldDB" id="A0AAV0GFU5"/>
<evidence type="ECO:0000313" key="3">
    <source>
        <dbReference type="Proteomes" id="UP001152523"/>
    </source>
</evidence>
<accession>A0AAV0GFU5</accession>
<sequence>MQQIASELALAQNPVSDTEFQISILNQSGEDYRPIISAIRIRNTPMSMIELSDILTDHERFLQASEDAVASLIPTANNTQRYLSHGSSQSDSRKREISSSNGHRARSSQRSSSTTNGYSSQSSSTGRSTPICRFCNFPGHVVKDCRKLARFLRDNHLSASPMVHHTMTNAGSSQPWMFDSGASHHTASGVASLQEFSTYDGPDEIRLGNGSENGKSAHEG</sequence>
<feature type="region of interest" description="Disordered" evidence="1">
    <location>
        <begin position="80"/>
        <end position="127"/>
    </location>
</feature>
<dbReference type="PANTHER" id="PTHR47481">
    <property type="match status" value="1"/>
</dbReference>
<name>A0AAV0GFU5_9ASTE</name>
<dbReference type="GO" id="GO:0003676">
    <property type="term" value="F:nucleic acid binding"/>
    <property type="evidence" value="ECO:0007669"/>
    <property type="project" value="InterPro"/>
</dbReference>
<protein>
    <recommendedName>
        <fullName evidence="4">CCHC-type domain-containing protein</fullName>
    </recommendedName>
</protein>
<dbReference type="GO" id="GO:0008270">
    <property type="term" value="F:zinc ion binding"/>
    <property type="evidence" value="ECO:0007669"/>
    <property type="project" value="InterPro"/>
</dbReference>
<feature type="region of interest" description="Disordered" evidence="1">
    <location>
        <begin position="199"/>
        <end position="220"/>
    </location>
</feature>
<comment type="caution">
    <text evidence="2">The sequence shown here is derived from an EMBL/GenBank/DDBJ whole genome shotgun (WGS) entry which is preliminary data.</text>
</comment>
<gene>
    <name evidence="2" type="ORF">CEPIT_LOCUS43255</name>
</gene>
<dbReference type="InterPro" id="IPR036875">
    <property type="entry name" value="Znf_CCHC_sf"/>
</dbReference>
<dbReference type="SUPFAM" id="SSF57756">
    <property type="entry name" value="Retrovirus zinc finger-like domains"/>
    <property type="match status" value="1"/>
</dbReference>
<dbReference type="EMBL" id="CAMAPF010001116">
    <property type="protein sequence ID" value="CAH9146791.1"/>
    <property type="molecule type" value="Genomic_DNA"/>
</dbReference>
<evidence type="ECO:0008006" key="4">
    <source>
        <dbReference type="Google" id="ProtNLM"/>
    </source>
</evidence>
<dbReference type="Proteomes" id="UP001152523">
    <property type="component" value="Unassembled WGS sequence"/>
</dbReference>
<organism evidence="2 3">
    <name type="scientific">Cuscuta epithymum</name>
    <dbReference type="NCBI Taxonomy" id="186058"/>
    <lineage>
        <taxon>Eukaryota</taxon>
        <taxon>Viridiplantae</taxon>
        <taxon>Streptophyta</taxon>
        <taxon>Embryophyta</taxon>
        <taxon>Tracheophyta</taxon>
        <taxon>Spermatophyta</taxon>
        <taxon>Magnoliopsida</taxon>
        <taxon>eudicotyledons</taxon>
        <taxon>Gunneridae</taxon>
        <taxon>Pentapetalae</taxon>
        <taxon>asterids</taxon>
        <taxon>lamiids</taxon>
        <taxon>Solanales</taxon>
        <taxon>Convolvulaceae</taxon>
        <taxon>Cuscuteae</taxon>
        <taxon>Cuscuta</taxon>
        <taxon>Cuscuta subgen. Cuscuta</taxon>
    </lineage>
</organism>
<feature type="compositionally biased region" description="Polar residues" evidence="1">
    <location>
        <begin position="80"/>
        <end position="90"/>
    </location>
</feature>
<evidence type="ECO:0000256" key="1">
    <source>
        <dbReference type="SAM" id="MobiDB-lite"/>
    </source>
</evidence>